<dbReference type="InterPro" id="IPR003593">
    <property type="entry name" value="AAA+_ATPase"/>
</dbReference>
<evidence type="ECO:0000259" key="5">
    <source>
        <dbReference type="PROSITE" id="PS50893"/>
    </source>
</evidence>
<dbReference type="OrthoDB" id="9781337at2"/>
<keyword evidence="2" id="KW-0813">Transport</keyword>
<evidence type="ECO:0000256" key="1">
    <source>
        <dbReference type="ARBA" id="ARBA00005417"/>
    </source>
</evidence>
<dbReference type="SMART" id="SM00382">
    <property type="entry name" value="AAA"/>
    <property type="match status" value="1"/>
</dbReference>
<accession>A0A8J2XPB4</accession>
<proteinExistence type="inferred from homology"/>
<dbReference type="SUPFAM" id="SSF52540">
    <property type="entry name" value="P-loop containing nucleoside triphosphate hydrolases"/>
    <property type="match status" value="1"/>
</dbReference>
<dbReference type="GO" id="GO:0016887">
    <property type="term" value="F:ATP hydrolysis activity"/>
    <property type="evidence" value="ECO:0007669"/>
    <property type="project" value="InterPro"/>
</dbReference>
<feature type="domain" description="ABC transporter" evidence="5">
    <location>
        <begin position="2"/>
        <end position="231"/>
    </location>
</feature>
<dbReference type="GO" id="GO:0005524">
    <property type="term" value="F:ATP binding"/>
    <property type="evidence" value="ECO:0007669"/>
    <property type="project" value="UniProtKB-KW"/>
</dbReference>
<evidence type="ECO:0000256" key="2">
    <source>
        <dbReference type="ARBA" id="ARBA00022448"/>
    </source>
</evidence>
<dbReference type="PANTHER" id="PTHR43335:SF4">
    <property type="entry name" value="ABC TRANSPORTER, ATP-BINDING PROTEIN"/>
    <property type="match status" value="1"/>
</dbReference>
<dbReference type="Gene3D" id="3.40.50.300">
    <property type="entry name" value="P-loop containing nucleotide triphosphate hydrolases"/>
    <property type="match status" value="1"/>
</dbReference>
<evidence type="ECO:0000313" key="6">
    <source>
        <dbReference type="EMBL" id="GGA87324.1"/>
    </source>
</evidence>
<dbReference type="PANTHER" id="PTHR43335">
    <property type="entry name" value="ABC TRANSPORTER, ATP-BINDING PROTEIN"/>
    <property type="match status" value="1"/>
</dbReference>
<keyword evidence="3" id="KW-0547">Nucleotide-binding</keyword>
<dbReference type="InterPro" id="IPR027417">
    <property type="entry name" value="P-loop_NTPase"/>
</dbReference>
<name>A0A8J2XPB4_9GAMM</name>
<comment type="similarity">
    <text evidence="1">Belongs to the ABC transporter superfamily.</text>
</comment>
<organism evidence="6 7">
    <name type="scientific">Neiella marina</name>
    <dbReference type="NCBI Taxonomy" id="508461"/>
    <lineage>
        <taxon>Bacteria</taxon>
        <taxon>Pseudomonadati</taxon>
        <taxon>Pseudomonadota</taxon>
        <taxon>Gammaproteobacteria</taxon>
        <taxon>Alteromonadales</taxon>
        <taxon>Echinimonadaceae</taxon>
        <taxon>Neiella</taxon>
    </lineage>
</organism>
<dbReference type="CDD" id="cd03230">
    <property type="entry name" value="ABC_DR_subfamily_A"/>
    <property type="match status" value="1"/>
</dbReference>
<keyword evidence="7" id="KW-1185">Reference proteome</keyword>
<comment type="caution">
    <text evidence="6">The sequence shown here is derived from an EMBL/GenBank/DDBJ whole genome shotgun (WGS) entry which is preliminary data.</text>
</comment>
<dbReference type="RefSeq" id="WP_087507143.1">
    <property type="nucleotide sequence ID" value="NZ_BMDX01000021.1"/>
</dbReference>
<sequence length="319" mass="34967">MLEVKHLSRKYGHFVAVDDVSFSINKGEIVGLLGHNGAGKTTIMKMITGYLEANNGTVFVDHISLESQPKTIHRQLGYLPESLPVYPEMTVADYLDYVADLKGLKLNAKKLEIKRVVKATDLSNKLLAPIATLSRGLKQRVGVAQAILGHPKLLILDEPTNGLDPEQTQQMRALIRNIAKDATVILSTHIMQEVEALCSRVLIVHGGKLALDAELGTLRQSNYLLLETSLALSDLEQVSKLPQVSGIETLEGCGVGHRYRIECLPDSDQPALSAQVAQFITSQNAQLYLLQPELRDLETLFKQVSSGTMTYQEVCDAAA</sequence>
<dbReference type="Pfam" id="PF00005">
    <property type="entry name" value="ABC_tran"/>
    <property type="match status" value="1"/>
</dbReference>
<protein>
    <submittedName>
        <fullName evidence="6">ABC transporter ATP-binding protein</fullName>
    </submittedName>
</protein>
<dbReference type="AlphaFoldDB" id="A0A8J2XPB4"/>
<dbReference type="EMBL" id="BMDX01000021">
    <property type="protein sequence ID" value="GGA87324.1"/>
    <property type="molecule type" value="Genomic_DNA"/>
</dbReference>
<keyword evidence="4 6" id="KW-0067">ATP-binding</keyword>
<gene>
    <name evidence="6" type="ORF">GCM10011369_31750</name>
</gene>
<evidence type="ECO:0000313" key="7">
    <source>
        <dbReference type="Proteomes" id="UP000619743"/>
    </source>
</evidence>
<evidence type="ECO:0000256" key="3">
    <source>
        <dbReference type="ARBA" id="ARBA00022741"/>
    </source>
</evidence>
<reference evidence="7" key="1">
    <citation type="journal article" date="2019" name="Int. J. Syst. Evol. Microbiol.">
        <title>The Global Catalogue of Microorganisms (GCM) 10K type strain sequencing project: providing services to taxonomists for standard genome sequencing and annotation.</title>
        <authorList>
            <consortium name="The Broad Institute Genomics Platform"/>
            <consortium name="The Broad Institute Genome Sequencing Center for Infectious Disease"/>
            <person name="Wu L."/>
            <person name="Ma J."/>
        </authorList>
    </citation>
    <scope>NUCLEOTIDE SEQUENCE [LARGE SCALE GENOMIC DNA]</scope>
    <source>
        <strain evidence="7">CGMCC 1.10130</strain>
    </source>
</reference>
<evidence type="ECO:0000256" key="4">
    <source>
        <dbReference type="ARBA" id="ARBA00022840"/>
    </source>
</evidence>
<dbReference type="Proteomes" id="UP000619743">
    <property type="component" value="Unassembled WGS sequence"/>
</dbReference>
<dbReference type="PROSITE" id="PS50893">
    <property type="entry name" value="ABC_TRANSPORTER_2"/>
    <property type="match status" value="1"/>
</dbReference>
<dbReference type="InterPro" id="IPR003439">
    <property type="entry name" value="ABC_transporter-like_ATP-bd"/>
</dbReference>